<evidence type="ECO:0000256" key="4">
    <source>
        <dbReference type="PROSITE-ProRule" id="PRU00335"/>
    </source>
</evidence>
<dbReference type="Pfam" id="PF00440">
    <property type="entry name" value="TetR_N"/>
    <property type="match status" value="1"/>
</dbReference>
<evidence type="ECO:0000313" key="6">
    <source>
        <dbReference type="EMBL" id="GAA3692222.1"/>
    </source>
</evidence>
<proteinExistence type="predicted"/>
<evidence type="ECO:0000259" key="5">
    <source>
        <dbReference type="PROSITE" id="PS50977"/>
    </source>
</evidence>
<keyword evidence="3" id="KW-0804">Transcription</keyword>
<feature type="domain" description="HTH tetR-type" evidence="5">
    <location>
        <begin position="5"/>
        <end position="64"/>
    </location>
</feature>
<reference evidence="7" key="1">
    <citation type="journal article" date="2019" name="Int. J. Syst. Evol. Microbiol.">
        <title>The Global Catalogue of Microorganisms (GCM) 10K type strain sequencing project: providing services to taxonomists for standard genome sequencing and annotation.</title>
        <authorList>
            <consortium name="The Broad Institute Genomics Platform"/>
            <consortium name="The Broad Institute Genome Sequencing Center for Infectious Disease"/>
            <person name="Wu L."/>
            <person name="Ma J."/>
        </authorList>
    </citation>
    <scope>NUCLEOTIDE SEQUENCE [LARGE SCALE GENOMIC DNA]</scope>
    <source>
        <strain evidence="7">JCM 16961</strain>
    </source>
</reference>
<dbReference type="PANTHER" id="PTHR30055:SF234">
    <property type="entry name" value="HTH-TYPE TRANSCRIPTIONAL REGULATOR BETI"/>
    <property type="match status" value="1"/>
</dbReference>
<dbReference type="EMBL" id="BAABCJ010000001">
    <property type="protein sequence ID" value="GAA3692222.1"/>
    <property type="molecule type" value="Genomic_DNA"/>
</dbReference>
<dbReference type="InterPro" id="IPR001647">
    <property type="entry name" value="HTH_TetR"/>
</dbReference>
<name>A0ABP7CPQ7_9MICC</name>
<evidence type="ECO:0000256" key="3">
    <source>
        <dbReference type="ARBA" id="ARBA00023163"/>
    </source>
</evidence>
<dbReference type="SUPFAM" id="SSF46689">
    <property type="entry name" value="Homeodomain-like"/>
    <property type="match status" value="1"/>
</dbReference>
<dbReference type="RefSeq" id="WP_344878334.1">
    <property type="nucleotide sequence ID" value="NZ_BAABCJ010000001.1"/>
</dbReference>
<evidence type="ECO:0000256" key="2">
    <source>
        <dbReference type="ARBA" id="ARBA00023125"/>
    </source>
</evidence>
<dbReference type="InterPro" id="IPR050109">
    <property type="entry name" value="HTH-type_TetR-like_transc_reg"/>
</dbReference>
<accession>A0ABP7CPQ7</accession>
<gene>
    <name evidence="6" type="ORF">GCM10022377_00710</name>
</gene>
<organism evidence="6 7">
    <name type="scientific">Zhihengliuella alba</name>
    <dbReference type="NCBI Taxonomy" id="547018"/>
    <lineage>
        <taxon>Bacteria</taxon>
        <taxon>Bacillati</taxon>
        <taxon>Actinomycetota</taxon>
        <taxon>Actinomycetes</taxon>
        <taxon>Micrococcales</taxon>
        <taxon>Micrococcaceae</taxon>
        <taxon>Zhihengliuella</taxon>
    </lineage>
</organism>
<keyword evidence="1" id="KW-0805">Transcription regulation</keyword>
<dbReference type="Proteomes" id="UP001501536">
    <property type="component" value="Unassembled WGS sequence"/>
</dbReference>
<protein>
    <submittedName>
        <fullName evidence="6">TetR/AcrR family transcriptional regulator</fullName>
    </submittedName>
</protein>
<evidence type="ECO:0000313" key="7">
    <source>
        <dbReference type="Proteomes" id="UP001501536"/>
    </source>
</evidence>
<keyword evidence="7" id="KW-1185">Reference proteome</keyword>
<dbReference type="Gene3D" id="1.10.357.10">
    <property type="entry name" value="Tetracycline Repressor, domain 2"/>
    <property type="match status" value="1"/>
</dbReference>
<keyword evidence="2 4" id="KW-0238">DNA-binding</keyword>
<dbReference type="PROSITE" id="PS50977">
    <property type="entry name" value="HTH_TETR_2"/>
    <property type="match status" value="1"/>
</dbReference>
<feature type="DNA-binding region" description="H-T-H motif" evidence="4">
    <location>
        <begin position="27"/>
        <end position="46"/>
    </location>
</feature>
<dbReference type="PANTHER" id="PTHR30055">
    <property type="entry name" value="HTH-TYPE TRANSCRIPTIONAL REGULATOR RUTR"/>
    <property type="match status" value="1"/>
</dbReference>
<sequence>MPAAKFSHDGILDAAAREALEHGTDVKVGAVARRLGAPSGSIYHRFPSRDELLVQLWLRSVRRFHEHYLAAGGDPDPQRALLGMAVSVASFTREHQSDAAAMTLFRQSRLAETAPVSCRAEVEQVNVDVHRRLAELAEARYPRRTQRHETLVRMAAIEGPYGLVRPYVRGSVPEWLDEVVEASSRGILALGD</sequence>
<comment type="caution">
    <text evidence="6">The sequence shown here is derived from an EMBL/GenBank/DDBJ whole genome shotgun (WGS) entry which is preliminary data.</text>
</comment>
<evidence type="ECO:0000256" key="1">
    <source>
        <dbReference type="ARBA" id="ARBA00023015"/>
    </source>
</evidence>
<dbReference type="PRINTS" id="PR00455">
    <property type="entry name" value="HTHTETR"/>
</dbReference>
<dbReference type="InterPro" id="IPR009057">
    <property type="entry name" value="Homeodomain-like_sf"/>
</dbReference>